<feature type="binding site" evidence="6">
    <location>
        <position position="114"/>
    </location>
    <ligand>
        <name>Mg(2+)</name>
        <dbReference type="ChEBI" id="CHEBI:18420"/>
    </ligand>
</feature>
<name>A0A9X2ICF2_9GAMM</name>
<dbReference type="CDD" id="cd06559">
    <property type="entry name" value="Endonuclease_V"/>
    <property type="match status" value="1"/>
</dbReference>
<dbReference type="RefSeq" id="WP_250423653.1">
    <property type="nucleotide sequence ID" value="NZ_JAJKBJ010000024.1"/>
</dbReference>
<evidence type="ECO:0000256" key="6">
    <source>
        <dbReference type="HAMAP-Rule" id="MF_00801"/>
    </source>
</evidence>
<keyword evidence="6" id="KW-0227">DNA damage</keyword>
<evidence type="ECO:0000313" key="7">
    <source>
        <dbReference type="EMBL" id="MCL9685370.1"/>
    </source>
</evidence>
<comment type="function">
    <text evidence="6">DNA repair enzyme involved in the repair of deaminated bases. Selectively cleaves double-stranded DNA at the second phosphodiester bond 3' to a deoxyinosine leaving behind the intact lesion on the nicked DNA.</text>
</comment>
<dbReference type="HAMAP" id="MF_00801">
    <property type="entry name" value="Endonuclease_5"/>
    <property type="match status" value="1"/>
</dbReference>
<evidence type="ECO:0000256" key="3">
    <source>
        <dbReference type="ARBA" id="ARBA00022722"/>
    </source>
</evidence>
<keyword evidence="6" id="KW-0479">Metal-binding</keyword>
<gene>
    <name evidence="6 7" type="primary">nfi</name>
    <name evidence="7" type="ORF">LOX96_14810</name>
</gene>
<dbReference type="PANTHER" id="PTHR28511:SF1">
    <property type="entry name" value="ENDONUCLEASE V"/>
    <property type="match status" value="1"/>
</dbReference>
<dbReference type="GO" id="GO:0006281">
    <property type="term" value="P:DNA repair"/>
    <property type="evidence" value="ECO:0007669"/>
    <property type="project" value="UniProtKB-UniRule"/>
</dbReference>
<comment type="caution">
    <text evidence="7">The sequence shown here is derived from an EMBL/GenBank/DDBJ whole genome shotgun (WGS) entry which is preliminary data.</text>
</comment>
<evidence type="ECO:0000256" key="5">
    <source>
        <dbReference type="ARBA" id="ARBA00022801"/>
    </source>
</evidence>
<organism evidence="7 8">
    <name type="scientific">Legionella maioricensis</name>
    <dbReference type="NCBI Taxonomy" id="2896528"/>
    <lineage>
        <taxon>Bacteria</taxon>
        <taxon>Pseudomonadati</taxon>
        <taxon>Pseudomonadota</taxon>
        <taxon>Gammaproteobacteria</taxon>
        <taxon>Legionellales</taxon>
        <taxon>Legionellaceae</taxon>
        <taxon>Legionella</taxon>
    </lineage>
</organism>
<dbReference type="GO" id="GO:0003727">
    <property type="term" value="F:single-stranded RNA binding"/>
    <property type="evidence" value="ECO:0007669"/>
    <property type="project" value="TreeGrafter"/>
</dbReference>
<comment type="similarity">
    <text evidence="6">Belongs to the endonuclease V family.</text>
</comment>
<keyword evidence="5 6" id="KW-0378">Hydrolase</keyword>
<dbReference type="GO" id="GO:0043737">
    <property type="term" value="F:deoxyribonuclease V activity"/>
    <property type="evidence" value="ECO:0007669"/>
    <property type="project" value="UniProtKB-UniRule"/>
</dbReference>
<comment type="catalytic activity">
    <reaction evidence="6">
        <text>Endonucleolytic cleavage at apurinic or apyrimidinic sites to products with a 5'-phosphate.</text>
        <dbReference type="EC" id="3.1.21.7"/>
    </reaction>
</comment>
<dbReference type="EC" id="3.1.21.7" evidence="6"/>
<keyword evidence="6" id="KW-0460">Magnesium</keyword>
<dbReference type="PANTHER" id="PTHR28511">
    <property type="entry name" value="ENDONUCLEASE V"/>
    <property type="match status" value="1"/>
</dbReference>
<keyword evidence="6" id="KW-0234">DNA repair</keyword>
<reference evidence="7" key="1">
    <citation type="submission" date="2021-11" db="EMBL/GenBank/DDBJ databases">
        <title>Legionella maioricencis sp. nov., a new species isolated from hot water samples in Mallorca.</title>
        <authorList>
            <person name="Crespi S."/>
            <person name="Drasar V."/>
            <person name="Salva-Serra F."/>
            <person name="Jaen-Luchoro D."/>
            <person name="Pineiro-Iglesias B."/>
            <person name="Aliaga F."/>
            <person name="Fernandez-Juarez V."/>
            <person name="Coll G."/>
            <person name="Moore E.R.B."/>
            <person name="Bennasar-Figueras A."/>
        </authorList>
    </citation>
    <scope>NUCLEOTIDE SEQUENCE</scope>
    <source>
        <strain evidence="7">HCPI-6</strain>
    </source>
</reference>
<keyword evidence="2 6" id="KW-0963">Cytoplasm</keyword>
<dbReference type="InterPro" id="IPR007581">
    <property type="entry name" value="Endonuclease-V"/>
</dbReference>
<dbReference type="GO" id="GO:0005737">
    <property type="term" value="C:cytoplasm"/>
    <property type="evidence" value="ECO:0007669"/>
    <property type="project" value="UniProtKB-SubCell"/>
</dbReference>
<evidence type="ECO:0000313" key="8">
    <source>
        <dbReference type="Proteomes" id="UP001139721"/>
    </source>
</evidence>
<dbReference type="GO" id="GO:0000287">
    <property type="term" value="F:magnesium ion binding"/>
    <property type="evidence" value="ECO:0007669"/>
    <property type="project" value="UniProtKB-UniRule"/>
</dbReference>
<proteinExistence type="inferred from homology"/>
<dbReference type="AlphaFoldDB" id="A0A9X2ICF2"/>
<keyword evidence="3 6" id="KW-0540">Nuclease</keyword>
<protein>
    <recommendedName>
        <fullName evidence="6">Endonuclease V</fullName>
        <ecNumber evidence="6">3.1.21.7</ecNumber>
    </recommendedName>
    <alternativeName>
        <fullName evidence="6">Deoxyinosine 3'endonuclease</fullName>
    </alternativeName>
    <alternativeName>
        <fullName evidence="6">Deoxyribonuclease V</fullName>
        <shortName evidence="6">DNase V</shortName>
    </alternativeName>
</protein>
<dbReference type="Pfam" id="PF04493">
    <property type="entry name" value="Endonuclease_5"/>
    <property type="match status" value="1"/>
</dbReference>
<keyword evidence="4 6" id="KW-0255">Endonuclease</keyword>
<feature type="site" description="Interaction with target DNA" evidence="6">
    <location>
        <position position="84"/>
    </location>
</feature>
<dbReference type="Gene3D" id="3.30.2170.10">
    <property type="entry name" value="archaeoglobus fulgidus dsm 4304 superfamily"/>
    <property type="match status" value="1"/>
</dbReference>
<dbReference type="GO" id="GO:0016891">
    <property type="term" value="F:RNA endonuclease activity producing 5'-phosphomonoesters, hydrolytic mechanism"/>
    <property type="evidence" value="ECO:0007669"/>
    <property type="project" value="TreeGrafter"/>
</dbReference>
<evidence type="ECO:0000256" key="1">
    <source>
        <dbReference type="ARBA" id="ARBA00004496"/>
    </source>
</evidence>
<evidence type="ECO:0000256" key="2">
    <source>
        <dbReference type="ARBA" id="ARBA00022490"/>
    </source>
</evidence>
<dbReference type="NCBIfam" id="NF008629">
    <property type="entry name" value="PRK11617.1"/>
    <property type="match status" value="1"/>
</dbReference>
<sequence>MITKASIPDICWPQNAREAIAIQEKLRGEVRIYDDFAKIEYIAGIDCSYDIKNNLSFAVIVIMKMDELTPIDIVRAELPTHFPYVPGLLSFREIPVILAAFNQLQVKPDLLMVDGHGIAHPRRLGIAAHLGVLLDIPSIGVAKSKLTGQYREPNLTKGSRNELTDKGIKIGTVLRPKDKVKPLFISPGHRIGQEKAVDLVFQCLTKYRLPEPTRIADKISKIKPVAKVL</sequence>
<comment type="cofactor">
    <cofactor evidence="6">
        <name>Mg(2+)</name>
        <dbReference type="ChEBI" id="CHEBI:18420"/>
    </cofactor>
</comment>
<feature type="binding site" evidence="6">
    <location>
        <position position="46"/>
    </location>
    <ligand>
        <name>Mg(2+)</name>
        <dbReference type="ChEBI" id="CHEBI:18420"/>
    </ligand>
</feature>
<accession>A0A9X2ICF2</accession>
<dbReference type="Proteomes" id="UP001139721">
    <property type="component" value="Unassembled WGS sequence"/>
</dbReference>
<comment type="subcellular location">
    <subcellularLocation>
        <location evidence="1 6">Cytoplasm</location>
    </subcellularLocation>
</comment>
<keyword evidence="8" id="KW-1185">Reference proteome</keyword>
<evidence type="ECO:0000256" key="4">
    <source>
        <dbReference type="ARBA" id="ARBA00022759"/>
    </source>
</evidence>
<dbReference type="EMBL" id="JAJKBJ010000024">
    <property type="protein sequence ID" value="MCL9685370.1"/>
    <property type="molecule type" value="Genomic_DNA"/>
</dbReference>